<protein>
    <submittedName>
        <fullName evidence="1">Uncharacterized protein</fullName>
    </submittedName>
</protein>
<evidence type="ECO:0000313" key="2">
    <source>
        <dbReference type="Proteomes" id="UP000240572"/>
    </source>
</evidence>
<sequence length="154" mass="17051">MPEAFLIGAKESGLTWQTDRGKRFPGYTGNRSALQRTGCIDGNITTGGQYTGRLGTCNCAAGQAFLLRNIQVRNVLLTEYQFFVELNGFLFHDQCFSTAKLPRKTGLQIRENADFSASCVMAVAVARKGPLLYRYSAQAKRGQRTLLGLTKRFV</sequence>
<dbReference type="AlphaFoldDB" id="A0A2P8CYH0"/>
<organism evidence="1 2">
    <name type="scientific">Taibaiella chishuiensis</name>
    <dbReference type="NCBI Taxonomy" id="1434707"/>
    <lineage>
        <taxon>Bacteria</taxon>
        <taxon>Pseudomonadati</taxon>
        <taxon>Bacteroidota</taxon>
        <taxon>Chitinophagia</taxon>
        <taxon>Chitinophagales</taxon>
        <taxon>Chitinophagaceae</taxon>
        <taxon>Taibaiella</taxon>
    </lineage>
</organism>
<reference evidence="1 2" key="1">
    <citation type="submission" date="2018-03" db="EMBL/GenBank/DDBJ databases">
        <title>Genomic Encyclopedia of Type Strains, Phase III (KMG-III): the genomes of soil and plant-associated and newly described type strains.</title>
        <authorList>
            <person name="Whitman W."/>
        </authorList>
    </citation>
    <scope>NUCLEOTIDE SEQUENCE [LARGE SCALE GENOMIC DNA]</scope>
    <source>
        <strain evidence="1 2">CGMCC 1.12700</strain>
    </source>
</reference>
<dbReference type="Proteomes" id="UP000240572">
    <property type="component" value="Unassembled WGS sequence"/>
</dbReference>
<keyword evidence="2" id="KW-1185">Reference proteome</keyword>
<name>A0A2P8CYH0_9BACT</name>
<proteinExistence type="predicted"/>
<evidence type="ECO:0000313" key="1">
    <source>
        <dbReference type="EMBL" id="PSK90021.1"/>
    </source>
</evidence>
<dbReference type="EMBL" id="PYGD01000009">
    <property type="protein sequence ID" value="PSK90021.1"/>
    <property type="molecule type" value="Genomic_DNA"/>
</dbReference>
<gene>
    <name evidence="1" type="ORF">B0I18_10926</name>
</gene>
<accession>A0A2P8CYH0</accession>
<comment type="caution">
    <text evidence="1">The sequence shown here is derived from an EMBL/GenBank/DDBJ whole genome shotgun (WGS) entry which is preliminary data.</text>
</comment>